<sequence>MGYLLPLFTTLLQALLAMLFICLVVLCVAYYIHTRITAIRL</sequence>
<gene>
    <name evidence="2" type="ORF">CLV84_2529</name>
</gene>
<evidence type="ECO:0000313" key="3">
    <source>
        <dbReference type="Proteomes" id="UP000237662"/>
    </source>
</evidence>
<dbReference type="AlphaFoldDB" id="A0A2S6I369"/>
<comment type="caution">
    <text evidence="2">The sequence shown here is derived from an EMBL/GenBank/DDBJ whole genome shotgun (WGS) entry which is preliminary data.</text>
</comment>
<keyword evidence="3" id="KW-1185">Reference proteome</keyword>
<keyword evidence="1" id="KW-0812">Transmembrane</keyword>
<protein>
    <submittedName>
        <fullName evidence="2">Uncharacterized protein</fullName>
    </submittedName>
</protein>
<feature type="transmembrane region" description="Helical" evidence="1">
    <location>
        <begin position="12"/>
        <end position="32"/>
    </location>
</feature>
<dbReference type="EMBL" id="PTJC01000006">
    <property type="protein sequence ID" value="PPK85626.1"/>
    <property type="molecule type" value="Genomic_DNA"/>
</dbReference>
<organism evidence="2 3">
    <name type="scientific">Neolewinella xylanilytica</name>
    <dbReference type="NCBI Taxonomy" id="1514080"/>
    <lineage>
        <taxon>Bacteria</taxon>
        <taxon>Pseudomonadati</taxon>
        <taxon>Bacteroidota</taxon>
        <taxon>Saprospiria</taxon>
        <taxon>Saprospirales</taxon>
        <taxon>Lewinellaceae</taxon>
        <taxon>Neolewinella</taxon>
    </lineage>
</organism>
<proteinExistence type="predicted"/>
<name>A0A2S6I369_9BACT</name>
<keyword evidence="1" id="KW-0472">Membrane</keyword>
<dbReference type="Proteomes" id="UP000237662">
    <property type="component" value="Unassembled WGS sequence"/>
</dbReference>
<evidence type="ECO:0000313" key="2">
    <source>
        <dbReference type="EMBL" id="PPK85626.1"/>
    </source>
</evidence>
<reference evidence="2 3" key="1">
    <citation type="submission" date="2018-02" db="EMBL/GenBank/DDBJ databases">
        <title>Genomic Encyclopedia of Archaeal and Bacterial Type Strains, Phase II (KMG-II): from individual species to whole genera.</title>
        <authorList>
            <person name="Goeker M."/>
        </authorList>
    </citation>
    <scope>NUCLEOTIDE SEQUENCE [LARGE SCALE GENOMIC DNA]</scope>
    <source>
        <strain evidence="2 3">DSM 29526</strain>
    </source>
</reference>
<accession>A0A2S6I369</accession>
<keyword evidence="1" id="KW-1133">Transmembrane helix</keyword>
<evidence type="ECO:0000256" key="1">
    <source>
        <dbReference type="SAM" id="Phobius"/>
    </source>
</evidence>